<dbReference type="AlphaFoldDB" id="W9BLG8"/>
<dbReference type="Proteomes" id="UP000028870">
    <property type="component" value="Unassembled WGS sequence"/>
</dbReference>
<name>W9BLG8_MYCCO</name>
<sequence>MKTCAGPDGHCHDDRALRCTSGHARNATNGSVRATGPKVSIAHGFQIRLFGSLRSRCTTAQSARGRTGPSDRGGISLACEVVTTASVTCAGFALSNRSIDREGVKSGDYLLWCCLWVVTSDDIDRMPRSRSYLGRARRPAPGGDRLSEEFSEDRLRGRRMRGHISDDTKRWLRANDARVPICRSTHLDARFRLEALRKQVRRDPAQDRGSGVRGNLQWQKRAALTN</sequence>
<reference evidence="2" key="2">
    <citation type="submission" date="2014-03" db="EMBL/GenBank/DDBJ databases">
        <authorList>
            <person name="Urmite Genomes"/>
        </authorList>
    </citation>
    <scope>NUCLEOTIDE SEQUENCE</scope>
    <source>
        <strain evidence="2">DSM 44829</strain>
    </source>
</reference>
<feature type="region of interest" description="Disordered" evidence="1">
    <location>
        <begin position="200"/>
        <end position="226"/>
    </location>
</feature>
<reference evidence="2" key="1">
    <citation type="submission" date="2014-03" db="EMBL/GenBank/DDBJ databases">
        <title>Draft Genome Sequence of Mycobacterium cosmeticum DSM 44829.</title>
        <authorList>
            <person name="Croce O."/>
            <person name="Robert C."/>
            <person name="Raoult D."/>
            <person name="Drancourt M."/>
        </authorList>
    </citation>
    <scope>NUCLEOTIDE SEQUENCE [LARGE SCALE GENOMIC DNA]</scope>
    <source>
        <strain evidence="2">DSM 44829</strain>
    </source>
</reference>
<dbReference type="EMBL" id="CCBB010000003">
    <property type="protein sequence ID" value="CDO09625.1"/>
    <property type="molecule type" value="Genomic_DNA"/>
</dbReference>
<protein>
    <submittedName>
        <fullName evidence="2">Uncharacterized protein</fullName>
    </submittedName>
</protein>
<accession>W9BLG8</accession>
<gene>
    <name evidence="2" type="ORF">BN977_04449</name>
</gene>
<proteinExistence type="predicted"/>
<evidence type="ECO:0000256" key="1">
    <source>
        <dbReference type="SAM" id="MobiDB-lite"/>
    </source>
</evidence>
<comment type="caution">
    <text evidence="2">The sequence shown here is derived from an EMBL/GenBank/DDBJ whole genome shotgun (WGS) entry which is preliminary data.</text>
</comment>
<organism evidence="2 3">
    <name type="scientific">Mycolicibacterium cosmeticum</name>
    <dbReference type="NCBI Taxonomy" id="258533"/>
    <lineage>
        <taxon>Bacteria</taxon>
        <taxon>Bacillati</taxon>
        <taxon>Actinomycetota</taxon>
        <taxon>Actinomycetes</taxon>
        <taxon>Mycobacteriales</taxon>
        <taxon>Mycobacteriaceae</taxon>
        <taxon>Mycolicibacterium</taxon>
    </lineage>
</organism>
<keyword evidence="3" id="KW-1185">Reference proteome</keyword>
<evidence type="ECO:0000313" key="3">
    <source>
        <dbReference type="Proteomes" id="UP000028870"/>
    </source>
</evidence>
<evidence type="ECO:0000313" key="2">
    <source>
        <dbReference type="EMBL" id="CDO09625.1"/>
    </source>
</evidence>